<evidence type="ECO:0000313" key="3">
    <source>
        <dbReference type="Proteomes" id="UP000217334"/>
    </source>
</evidence>
<evidence type="ECO:0000256" key="1">
    <source>
        <dbReference type="SAM" id="Phobius"/>
    </source>
</evidence>
<feature type="transmembrane region" description="Helical" evidence="1">
    <location>
        <begin position="17"/>
        <end position="40"/>
    </location>
</feature>
<dbReference type="AlphaFoldDB" id="A0A250F7J7"/>
<proteinExistence type="predicted"/>
<dbReference type="EMBL" id="CP022383">
    <property type="protein sequence ID" value="ATA79956.1"/>
    <property type="molecule type" value="Genomic_DNA"/>
</dbReference>
<feature type="transmembrane region" description="Helical" evidence="1">
    <location>
        <begin position="130"/>
        <end position="147"/>
    </location>
</feature>
<organism evidence="2 3">
    <name type="scientific">Capnocytophaga sputigena</name>
    <dbReference type="NCBI Taxonomy" id="1019"/>
    <lineage>
        <taxon>Bacteria</taxon>
        <taxon>Pseudomonadati</taxon>
        <taxon>Bacteroidota</taxon>
        <taxon>Flavobacteriia</taxon>
        <taxon>Flavobacteriales</taxon>
        <taxon>Flavobacteriaceae</taxon>
        <taxon>Capnocytophaga</taxon>
    </lineage>
</organism>
<gene>
    <name evidence="2" type="ORF">CGC59_09815</name>
</gene>
<keyword evidence="1" id="KW-1133">Transmembrane helix</keyword>
<evidence type="ECO:0000313" key="2">
    <source>
        <dbReference type="EMBL" id="ATA79956.1"/>
    </source>
</evidence>
<accession>A0A250F7J7</accession>
<name>A0A250F7J7_CAPSP</name>
<sequence>MNNIVGIIKQSLDNISYLYYLLLIFCYAFLIADILSLWYLDNPITKTIGTSINIVNILIFMICFMFCYFIGIFITLIRNLISPPKSDYYEKEKMSLYEMRERSVIEDNKVMYEEYKFLIKERNIQENGECFIYMIILMGVIELFYNNSSLRILWNYNILLFIVLIGTLISFLYFSTGRNSRDYTGFSKEKNVK</sequence>
<protein>
    <submittedName>
        <fullName evidence="2">Uncharacterized protein</fullName>
    </submittedName>
</protein>
<keyword evidence="1" id="KW-0472">Membrane</keyword>
<feature type="transmembrane region" description="Helical" evidence="1">
    <location>
        <begin position="153"/>
        <end position="174"/>
    </location>
</feature>
<keyword evidence="1" id="KW-0812">Transmembrane</keyword>
<dbReference type="Proteomes" id="UP000217334">
    <property type="component" value="Chromosome"/>
</dbReference>
<dbReference type="RefSeq" id="WP_095901795.1">
    <property type="nucleotide sequence ID" value="NZ_CP022383.1"/>
</dbReference>
<reference evidence="3" key="1">
    <citation type="submission" date="2017-06" db="EMBL/GenBank/DDBJ databases">
        <title>Capnocytophaga spp. assemblies.</title>
        <authorList>
            <person name="Gulvik C.A."/>
        </authorList>
    </citation>
    <scope>NUCLEOTIDE SEQUENCE [LARGE SCALE GENOMIC DNA]</scope>
    <source>
        <strain evidence="3">H4486</strain>
    </source>
</reference>
<feature type="transmembrane region" description="Helical" evidence="1">
    <location>
        <begin position="52"/>
        <end position="77"/>
    </location>
</feature>